<accession>A0A0G0D7G4</accession>
<dbReference type="CDD" id="cd01646">
    <property type="entry name" value="RT_Bac_retron_I"/>
    <property type="match status" value="1"/>
</dbReference>
<evidence type="ECO:0000259" key="1">
    <source>
        <dbReference type="PROSITE" id="PS50878"/>
    </source>
</evidence>
<evidence type="ECO:0000313" key="2">
    <source>
        <dbReference type="EMBL" id="KKP59175.1"/>
    </source>
</evidence>
<evidence type="ECO:0000313" key="3">
    <source>
        <dbReference type="Proteomes" id="UP000034927"/>
    </source>
</evidence>
<proteinExistence type="predicted"/>
<gene>
    <name evidence="2" type="ORF">UR53_C0006G0003</name>
</gene>
<dbReference type="PATRIC" id="fig|1619045.3.peg.342"/>
<name>A0A0G0D7G4_9BACT</name>
<dbReference type="Proteomes" id="UP000034927">
    <property type="component" value="Unassembled WGS sequence"/>
</dbReference>
<dbReference type="Pfam" id="PF00078">
    <property type="entry name" value="RVT_1"/>
    <property type="match status" value="1"/>
</dbReference>
<organism evidence="2 3">
    <name type="scientific">Candidatus Magasanikbacteria bacterium GW2011_GWC2_34_16</name>
    <dbReference type="NCBI Taxonomy" id="1619045"/>
    <lineage>
        <taxon>Bacteria</taxon>
        <taxon>Candidatus Magasanikiibacteriota</taxon>
    </lineage>
</organism>
<dbReference type="SUPFAM" id="SSF56672">
    <property type="entry name" value="DNA/RNA polymerases"/>
    <property type="match status" value="1"/>
</dbReference>
<comment type="caution">
    <text evidence="2">The sequence shown here is derived from an EMBL/GenBank/DDBJ whole genome shotgun (WGS) entry which is preliminary data.</text>
</comment>
<reference evidence="2 3" key="1">
    <citation type="journal article" date="2015" name="Nature">
        <title>rRNA introns, odd ribosomes, and small enigmatic genomes across a large radiation of phyla.</title>
        <authorList>
            <person name="Brown C.T."/>
            <person name="Hug L.A."/>
            <person name="Thomas B.C."/>
            <person name="Sharon I."/>
            <person name="Castelle C.J."/>
            <person name="Singh A."/>
            <person name="Wilkins M.J."/>
            <person name="Williams K.H."/>
            <person name="Banfield J.F."/>
        </authorList>
    </citation>
    <scope>NUCLEOTIDE SEQUENCE [LARGE SCALE GENOMIC DNA]</scope>
</reference>
<dbReference type="EMBL" id="LBPO01000006">
    <property type="protein sequence ID" value="KKP59175.1"/>
    <property type="molecule type" value="Genomic_DNA"/>
</dbReference>
<sequence length="500" mass="57814">MLKNVLNLNSVEAKKFFISQESYSNIELPPYFSFSRLLSVIKKNFKDKELTFGDIKKAKKYETVNHILYGNKDGKYAWRKYEIINPLLYVSLVNVVTQKDNWKFLQDRFKEFQSDKNIECESIPVLPRYKSKQRASQISQWVNNVEKKSVTLALEYKFLYQTDIANCYGSIYTHSIPWAIHTKEESKRKQKYTDLFGNKIDHHVQAMSYGQTNGIPQGSILMDFIAEVVLGYADMELSKKLNVALKDKKFYILRYRDDYRIFTNDTTDGDIILKCLSEALIGFGFRLNTNKTYSCNDVVTGSIKPDKIEALKFEAVPKKLSKKELLRQLLIVQQIGKWHPNSGTLKNRLSKIFDAVNDKDFYNQQKLITSLLIDIAYNNPNAFPVIAGLVSSCISKLTIKSKKELLLKIQNKICNLSNTGLIEIWIQRMSIGLKFKLPLNEKLCKAVDGEAQNIFVTDWIDYPVIKKSIEGKSYIDKVKISKTKTLISKKEVQVFDPYYN</sequence>
<dbReference type="InterPro" id="IPR043502">
    <property type="entry name" value="DNA/RNA_pol_sf"/>
</dbReference>
<dbReference type="InterPro" id="IPR000477">
    <property type="entry name" value="RT_dom"/>
</dbReference>
<dbReference type="AlphaFoldDB" id="A0A0G0D7G4"/>
<protein>
    <recommendedName>
        <fullName evidence="1">Reverse transcriptase domain-containing protein</fullName>
    </recommendedName>
</protein>
<dbReference type="PROSITE" id="PS50878">
    <property type="entry name" value="RT_POL"/>
    <property type="match status" value="1"/>
</dbReference>
<feature type="domain" description="Reverse transcriptase" evidence="1">
    <location>
        <begin position="1"/>
        <end position="315"/>
    </location>
</feature>